<dbReference type="Pfam" id="PF07690">
    <property type="entry name" value="MFS_1"/>
    <property type="match status" value="1"/>
</dbReference>
<sequence>MACGVLAIAARLGGMFALAVALFSISAGLNWRLAFYIGAVIAVIGLFARIRLRETPDFSDFKRRMKIKTEVLKQNLGIEYPLSVYKEKIDKRALLGYIFTAMIVAVSVHTTYVYLGGFMKESLGMTAAKVINQNLKVSSCTIVMGILMISFVKKYHPLKITAVAIGIFFLFLPIIPYWLTNTESLVSLFIRECCHKIDKMLK</sequence>
<dbReference type="SUPFAM" id="SSF103473">
    <property type="entry name" value="MFS general substrate transporter"/>
    <property type="match status" value="1"/>
</dbReference>
<feature type="transmembrane region" description="Helical" evidence="5">
    <location>
        <begin position="160"/>
        <end position="179"/>
    </location>
</feature>
<dbReference type="InterPro" id="IPR036259">
    <property type="entry name" value="MFS_trans_sf"/>
</dbReference>
<evidence type="ECO:0000256" key="1">
    <source>
        <dbReference type="ARBA" id="ARBA00004429"/>
    </source>
</evidence>
<name>A0ABZ0UJL4_9RICK</name>
<evidence type="ECO:0000313" key="6">
    <source>
        <dbReference type="EMBL" id="WPX96132.1"/>
    </source>
</evidence>
<evidence type="ECO:0000313" key="7">
    <source>
        <dbReference type="Proteomes" id="UP001327219"/>
    </source>
</evidence>
<feature type="transmembrane region" description="Helical" evidence="5">
    <location>
        <begin position="31"/>
        <end position="52"/>
    </location>
</feature>
<proteinExistence type="predicted"/>
<feature type="transmembrane region" description="Helical" evidence="5">
    <location>
        <begin position="94"/>
        <end position="115"/>
    </location>
</feature>
<comment type="subcellular location">
    <subcellularLocation>
        <location evidence="1">Cell inner membrane</location>
        <topology evidence="1">Multi-pass membrane protein</topology>
    </subcellularLocation>
</comment>
<dbReference type="EMBL" id="CP110820">
    <property type="protein sequence ID" value="WPX96132.1"/>
    <property type="molecule type" value="Genomic_DNA"/>
</dbReference>
<dbReference type="Proteomes" id="UP001327219">
    <property type="component" value="Chromosome"/>
</dbReference>
<accession>A0ABZ0UJL4</accession>
<protein>
    <submittedName>
        <fullName evidence="6">MFS transporter domain protein</fullName>
    </submittedName>
</protein>
<dbReference type="Gene3D" id="1.20.1250.20">
    <property type="entry name" value="MFS general substrate transporter like domains"/>
    <property type="match status" value="1"/>
</dbReference>
<gene>
    <name evidence="6" type="ORF">Bandiella_00236</name>
</gene>
<keyword evidence="4 5" id="KW-0472">Membrane</keyword>
<evidence type="ECO:0000256" key="5">
    <source>
        <dbReference type="SAM" id="Phobius"/>
    </source>
</evidence>
<feature type="transmembrane region" description="Helical" evidence="5">
    <location>
        <begin position="135"/>
        <end position="153"/>
    </location>
</feature>
<reference evidence="6 7" key="1">
    <citation type="submission" date="2022-11" db="EMBL/GenBank/DDBJ databases">
        <title>Host association and intracellularity evolved multiple times independently in the Rickettsiales.</title>
        <authorList>
            <person name="Castelli M."/>
            <person name="Nardi T."/>
            <person name="Gammuto L."/>
            <person name="Bellinzona G."/>
            <person name="Sabaneyeva E."/>
            <person name="Potekhin A."/>
            <person name="Serra V."/>
            <person name="Petroni G."/>
            <person name="Sassera D."/>
        </authorList>
    </citation>
    <scope>NUCLEOTIDE SEQUENCE [LARGE SCALE GENOMIC DNA]</scope>
    <source>
        <strain evidence="6 7">NDG2</strain>
    </source>
</reference>
<dbReference type="InterPro" id="IPR011701">
    <property type="entry name" value="MFS"/>
</dbReference>
<keyword evidence="3 5" id="KW-1133">Transmembrane helix</keyword>
<evidence type="ECO:0000256" key="4">
    <source>
        <dbReference type="ARBA" id="ARBA00023136"/>
    </source>
</evidence>
<organism evidence="6 7">
    <name type="scientific">Candidatus Bandiella euplotis</name>
    <dbReference type="NCBI Taxonomy" id="1664265"/>
    <lineage>
        <taxon>Bacteria</taxon>
        <taxon>Pseudomonadati</taxon>
        <taxon>Pseudomonadota</taxon>
        <taxon>Alphaproteobacteria</taxon>
        <taxon>Rickettsiales</taxon>
        <taxon>Candidatus Midichloriaceae</taxon>
        <taxon>Candidatus Bandiella</taxon>
    </lineage>
</organism>
<keyword evidence="2 5" id="KW-0812">Transmembrane</keyword>
<evidence type="ECO:0000256" key="3">
    <source>
        <dbReference type="ARBA" id="ARBA00022989"/>
    </source>
</evidence>
<keyword evidence="7" id="KW-1185">Reference proteome</keyword>
<evidence type="ECO:0000256" key="2">
    <source>
        <dbReference type="ARBA" id="ARBA00022692"/>
    </source>
</evidence>